<dbReference type="Gene3D" id="1.10.10.60">
    <property type="entry name" value="Homeodomain-like"/>
    <property type="match status" value="2"/>
</dbReference>
<feature type="region of interest" description="Disordered" evidence="7">
    <location>
        <begin position="195"/>
        <end position="219"/>
    </location>
</feature>
<evidence type="ECO:0000313" key="11">
    <source>
        <dbReference type="Proteomes" id="UP001085076"/>
    </source>
</evidence>
<organism evidence="10 11">
    <name type="scientific">Dioscorea zingiberensis</name>
    <dbReference type="NCBI Taxonomy" id="325984"/>
    <lineage>
        <taxon>Eukaryota</taxon>
        <taxon>Viridiplantae</taxon>
        <taxon>Streptophyta</taxon>
        <taxon>Embryophyta</taxon>
        <taxon>Tracheophyta</taxon>
        <taxon>Spermatophyta</taxon>
        <taxon>Magnoliopsida</taxon>
        <taxon>Liliopsida</taxon>
        <taxon>Dioscoreales</taxon>
        <taxon>Dioscoreaceae</taxon>
        <taxon>Dioscorea</taxon>
    </lineage>
</organism>
<feature type="region of interest" description="Disordered" evidence="7">
    <location>
        <begin position="29"/>
        <end position="56"/>
    </location>
</feature>
<dbReference type="GO" id="GO:0003677">
    <property type="term" value="F:DNA binding"/>
    <property type="evidence" value="ECO:0007669"/>
    <property type="project" value="UniProtKB-KW"/>
</dbReference>
<keyword evidence="4" id="KW-0238">DNA-binding</keyword>
<comment type="subcellular location">
    <subcellularLocation>
        <location evidence="1">Nucleus</location>
    </subcellularLocation>
</comment>
<evidence type="ECO:0000259" key="9">
    <source>
        <dbReference type="PROSITE" id="PS51294"/>
    </source>
</evidence>
<dbReference type="PROSITE" id="PS50090">
    <property type="entry name" value="MYB_LIKE"/>
    <property type="match status" value="1"/>
</dbReference>
<gene>
    <name evidence="10" type="ORF">J5N97_028931</name>
</gene>
<feature type="compositionally biased region" description="Basic and acidic residues" evidence="7">
    <location>
        <begin position="259"/>
        <end position="269"/>
    </location>
</feature>
<feature type="domain" description="Myb-like" evidence="8">
    <location>
        <begin position="160"/>
        <end position="184"/>
    </location>
</feature>
<keyword evidence="6" id="KW-0539">Nucleus</keyword>
<feature type="compositionally biased region" description="Polar residues" evidence="7">
    <location>
        <begin position="198"/>
        <end position="208"/>
    </location>
</feature>
<sequence>MHLPGRTDNEVKNYWNTHLKKKVLKAKESELNASASTTPPRESTLSEESLKEHQELDSSLMSLEPLDQSANKTLPRVLFADWLNEDLLSSNPNDAVMRSSWSSSINVDGQIKTESFLGFGDIGIYGELGMQFEPGCCEVLGSEFFDLSVMDEVCDTLYMQWSQIAMHLPGRTDNEIKNYWNTHLKKKVLQVYNKESETNASASTSKPSTNKEEYLDPLDQSSNQTLPRVLFADWLNGDLLSNNYRINDAVRGSSSSGNADDHQDVHRLNSADVGDTSTKDNNIGISEEYGMQICPISEALQSCVDLQSMDELWDSLEVL</sequence>
<dbReference type="PANTHER" id="PTHR47997">
    <property type="entry name" value="MYB DOMAIN PROTEIN 55"/>
    <property type="match status" value="1"/>
</dbReference>
<protein>
    <submittedName>
        <fullName evidence="10">Uncharacterized protein</fullName>
    </submittedName>
</protein>
<evidence type="ECO:0000256" key="2">
    <source>
        <dbReference type="ARBA" id="ARBA00022737"/>
    </source>
</evidence>
<proteinExistence type="predicted"/>
<dbReference type="InterPro" id="IPR001005">
    <property type="entry name" value="SANT/Myb"/>
</dbReference>
<dbReference type="GO" id="GO:0005634">
    <property type="term" value="C:nucleus"/>
    <property type="evidence" value="ECO:0007669"/>
    <property type="project" value="UniProtKB-SubCell"/>
</dbReference>
<evidence type="ECO:0000259" key="8">
    <source>
        <dbReference type="PROSITE" id="PS50090"/>
    </source>
</evidence>
<keyword evidence="11" id="KW-1185">Reference proteome</keyword>
<dbReference type="EMBL" id="JAGGNH010000009">
    <property type="protein sequence ID" value="KAJ0963809.1"/>
    <property type="molecule type" value="Genomic_DNA"/>
</dbReference>
<evidence type="ECO:0000256" key="7">
    <source>
        <dbReference type="SAM" id="MobiDB-lite"/>
    </source>
</evidence>
<keyword evidence="2" id="KW-0677">Repeat</keyword>
<dbReference type="Proteomes" id="UP001085076">
    <property type="component" value="Miscellaneous, Linkage group lg09"/>
</dbReference>
<reference evidence="10" key="2">
    <citation type="journal article" date="2022" name="Hortic Res">
        <title>The genome of Dioscorea zingiberensis sheds light on the biosynthesis, origin and evolution of the medicinally important diosgenin saponins.</title>
        <authorList>
            <person name="Li Y."/>
            <person name="Tan C."/>
            <person name="Li Z."/>
            <person name="Guo J."/>
            <person name="Li S."/>
            <person name="Chen X."/>
            <person name="Wang C."/>
            <person name="Dai X."/>
            <person name="Yang H."/>
            <person name="Song W."/>
            <person name="Hou L."/>
            <person name="Xu J."/>
            <person name="Tong Z."/>
            <person name="Xu A."/>
            <person name="Yuan X."/>
            <person name="Wang W."/>
            <person name="Yang Q."/>
            <person name="Chen L."/>
            <person name="Sun Z."/>
            <person name="Wang K."/>
            <person name="Pan B."/>
            <person name="Chen J."/>
            <person name="Bao Y."/>
            <person name="Liu F."/>
            <person name="Qi X."/>
            <person name="Gang D.R."/>
            <person name="Wen J."/>
            <person name="Li J."/>
        </authorList>
    </citation>
    <scope>NUCLEOTIDE SEQUENCE</scope>
    <source>
        <strain evidence="10">Dzin_1.0</strain>
    </source>
</reference>
<dbReference type="AlphaFoldDB" id="A0A9D5C057"/>
<feature type="domain" description="HTH myb-type" evidence="9">
    <location>
        <begin position="1"/>
        <end position="23"/>
    </location>
</feature>
<keyword evidence="5" id="KW-0804">Transcription</keyword>
<evidence type="ECO:0000256" key="3">
    <source>
        <dbReference type="ARBA" id="ARBA00023015"/>
    </source>
</evidence>
<evidence type="ECO:0000256" key="1">
    <source>
        <dbReference type="ARBA" id="ARBA00004123"/>
    </source>
</evidence>
<dbReference type="CDD" id="cd00167">
    <property type="entry name" value="SANT"/>
    <property type="match status" value="2"/>
</dbReference>
<dbReference type="InterPro" id="IPR051953">
    <property type="entry name" value="Plant_SW-associated_TFs"/>
</dbReference>
<evidence type="ECO:0000313" key="10">
    <source>
        <dbReference type="EMBL" id="KAJ0963809.1"/>
    </source>
</evidence>
<dbReference type="Pfam" id="PF00249">
    <property type="entry name" value="Myb_DNA-binding"/>
    <property type="match status" value="1"/>
</dbReference>
<dbReference type="SUPFAM" id="SSF46689">
    <property type="entry name" value="Homeodomain-like"/>
    <property type="match status" value="1"/>
</dbReference>
<evidence type="ECO:0000256" key="5">
    <source>
        <dbReference type="ARBA" id="ARBA00023163"/>
    </source>
</evidence>
<keyword evidence="3" id="KW-0805">Transcription regulation</keyword>
<accession>A0A9D5C057</accession>
<dbReference type="PANTHER" id="PTHR47997:SF11">
    <property type="entry name" value="TRANSCRIPTION FACTOR LAF1"/>
    <property type="match status" value="1"/>
</dbReference>
<evidence type="ECO:0000256" key="6">
    <source>
        <dbReference type="ARBA" id="ARBA00023242"/>
    </source>
</evidence>
<dbReference type="OrthoDB" id="2143914at2759"/>
<feature type="domain" description="HTH myb-type" evidence="9">
    <location>
        <begin position="160"/>
        <end position="188"/>
    </location>
</feature>
<reference evidence="10" key="1">
    <citation type="submission" date="2021-03" db="EMBL/GenBank/DDBJ databases">
        <authorList>
            <person name="Li Z."/>
            <person name="Yang C."/>
        </authorList>
    </citation>
    <scope>NUCLEOTIDE SEQUENCE</scope>
    <source>
        <strain evidence="10">Dzin_1.0</strain>
        <tissue evidence="10">Leaf</tissue>
    </source>
</reference>
<feature type="compositionally biased region" description="Polar residues" evidence="7">
    <location>
        <begin position="31"/>
        <end position="47"/>
    </location>
</feature>
<dbReference type="InterPro" id="IPR009057">
    <property type="entry name" value="Homeodomain-like_sf"/>
</dbReference>
<dbReference type="PROSITE" id="PS51294">
    <property type="entry name" value="HTH_MYB"/>
    <property type="match status" value="2"/>
</dbReference>
<feature type="region of interest" description="Disordered" evidence="7">
    <location>
        <begin position="252"/>
        <end position="282"/>
    </location>
</feature>
<name>A0A9D5C057_9LILI</name>
<comment type="caution">
    <text evidence="10">The sequence shown here is derived from an EMBL/GenBank/DDBJ whole genome shotgun (WGS) entry which is preliminary data.</text>
</comment>
<evidence type="ECO:0000256" key="4">
    <source>
        <dbReference type="ARBA" id="ARBA00023125"/>
    </source>
</evidence>
<dbReference type="InterPro" id="IPR017930">
    <property type="entry name" value="Myb_dom"/>
</dbReference>